<dbReference type="Proteomes" id="UP001162501">
    <property type="component" value="Chromosome 2"/>
</dbReference>
<reference evidence="1" key="1">
    <citation type="submission" date="2023-05" db="EMBL/GenBank/DDBJ databases">
        <authorList>
            <consortium name="ELIXIR-Norway"/>
        </authorList>
    </citation>
    <scope>NUCLEOTIDE SEQUENCE</scope>
</reference>
<gene>
    <name evidence="1" type="ORF">MRATA1EN22A_LOCUS9198</name>
</gene>
<evidence type="ECO:0000313" key="1">
    <source>
        <dbReference type="EMBL" id="CAM9908483.1"/>
    </source>
</evidence>
<protein>
    <submittedName>
        <fullName evidence="1">Uncharacterized protein</fullName>
    </submittedName>
</protein>
<reference evidence="1" key="2">
    <citation type="submission" date="2025-03" db="EMBL/GenBank/DDBJ databases">
        <authorList>
            <consortium name="ELIXIR-Norway"/>
            <consortium name="Elixir Norway"/>
        </authorList>
    </citation>
    <scope>NUCLEOTIDE SEQUENCE</scope>
</reference>
<name>A0AC59YQP6_RANTA</name>
<organism evidence="1 2">
    <name type="scientific">Rangifer tarandus platyrhynchus</name>
    <name type="common">Svalbard reindeer</name>
    <dbReference type="NCBI Taxonomy" id="3082113"/>
    <lineage>
        <taxon>Eukaryota</taxon>
        <taxon>Metazoa</taxon>
        <taxon>Chordata</taxon>
        <taxon>Craniata</taxon>
        <taxon>Vertebrata</taxon>
        <taxon>Euteleostomi</taxon>
        <taxon>Mammalia</taxon>
        <taxon>Eutheria</taxon>
        <taxon>Laurasiatheria</taxon>
        <taxon>Artiodactyla</taxon>
        <taxon>Ruminantia</taxon>
        <taxon>Pecora</taxon>
        <taxon>Cervidae</taxon>
        <taxon>Odocoileinae</taxon>
        <taxon>Rangifer</taxon>
    </lineage>
</organism>
<proteinExistence type="predicted"/>
<dbReference type="EMBL" id="OX596086">
    <property type="protein sequence ID" value="CAM9908483.1"/>
    <property type="molecule type" value="Genomic_DNA"/>
</dbReference>
<accession>A0AC59YQP6</accession>
<evidence type="ECO:0000313" key="2">
    <source>
        <dbReference type="Proteomes" id="UP001162501"/>
    </source>
</evidence>
<feature type="non-terminal residue" evidence="1">
    <location>
        <position position="54"/>
    </location>
</feature>
<sequence length="54" mass="5265">MAASSNSSLSGSSVSSGEFQPIGSGCPAGSLAPRPRPALWDGESLPVAVLPALP</sequence>